<evidence type="ECO:0000313" key="2">
    <source>
        <dbReference type="Proteomes" id="UP000826656"/>
    </source>
</evidence>
<sequence length="92" mass="10715">MDALRSKHGNEYGMDIYEYSSHLYKVESYLLAYLDSINVVTFGSEWCVPEELHNVKILPPLVDDTKRGRKRRKYVEGVGENFKSKRSVTSRN</sequence>
<organism evidence="1 2">
    <name type="scientific">Solanum tuberosum</name>
    <name type="common">Potato</name>
    <dbReference type="NCBI Taxonomy" id="4113"/>
    <lineage>
        <taxon>Eukaryota</taxon>
        <taxon>Viridiplantae</taxon>
        <taxon>Streptophyta</taxon>
        <taxon>Embryophyta</taxon>
        <taxon>Tracheophyta</taxon>
        <taxon>Spermatophyta</taxon>
        <taxon>Magnoliopsida</taxon>
        <taxon>eudicotyledons</taxon>
        <taxon>Gunneridae</taxon>
        <taxon>Pentapetalae</taxon>
        <taxon>asterids</taxon>
        <taxon>lamiids</taxon>
        <taxon>Solanales</taxon>
        <taxon>Solanaceae</taxon>
        <taxon>Solanoideae</taxon>
        <taxon>Solaneae</taxon>
        <taxon>Solanum</taxon>
    </lineage>
</organism>
<evidence type="ECO:0000313" key="1">
    <source>
        <dbReference type="EMBL" id="KAH0761710.1"/>
    </source>
</evidence>
<dbReference type="EMBL" id="JAIVGD010000013">
    <property type="protein sequence ID" value="KAH0761710.1"/>
    <property type="molecule type" value="Genomic_DNA"/>
</dbReference>
<keyword evidence="2" id="KW-1185">Reference proteome</keyword>
<comment type="caution">
    <text evidence="1">The sequence shown here is derived from an EMBL/GenBank/DDBJ whole genome shotgun (WGS) entry which is preliminary data.</text>
</comment>
<reference evidence="1 2" key="1">
    <citation type="journal article" date="2021" name="bioRxiv">
        <title>Chromosome-scale and haplotype-resolved genome assembly of a tetraploid potato cultivar.</title>
        <authorList>
            <person name="Sun H."/>
            <person name="Jiao W.-B."/>
            <person name="Krause K."/>
            <person name="Campoy J.A."/>
            <person name="Goel M."/>
            <person name="Folz-Donahue K."/>
            <person name="Kukat C."/>
            <person name="Huettel B."/>
            <person name="Schneeberger K."/>
        </authorList>
    </citation>
    <scope>NUCLEOTIDE SEQUENCE [LARGE SCALE GENOMIC DNA]</scope>
    <source>
        <strain evidence="1">SolTubOtavaFocal</strain>
        <tissue evidence="1">Leaves</tissue>
    </source>
</reference>
<gene>
    <name evidence="1" type="ORF">KY290_017783</name>
</gene>
<dbReference type="Proteomes" id="UP000826656">
    <property type="component" value="Unassembled WGS sequence"/>
</dbReference>
<proteinExistence type="predicted"/>
<name>A0ABQ7VF68_SOLTU</name>
<protein>
    <submittedName>
        <fullName evidence="1">Uncharacterized protein</fullName>
    </submittedName>
</protein>
<accession>A0ABQ7VF68</accession>